<accession>A0AAJ0UIT3</accession>
<dbReference type="AlphaFoldDB" id="A0AAJ0UIT3"/>
<evidence type="ECO:0000313" key="9">
    <source>
        <dbReference type="Proteomes" id="UP001296967"/>
    </source>
</evidence>
<dbReference type="RefSeq" id="WP_201246929.1">
    <property type="nucleotide sequence ID" value="NZ_NHSF01000076.1"/>
</dbReference>
<reference evidence="8" key="2">
    <citation type="journal article" date="2020" name="Microorganisms">
        <title>Osmotic Adaptation and Compatible Solute Biosynthesis of Phototrophic Bacteria as Revealed from Genome Analyses.</title>
        <authorList>
            <person name="Imhoff J.F."/>
            <person name="Rahn T."/>
            <person name="Kunzel S."/>
            <person name="Keller A."/>
            <person name="Neulinger S.C."/>
        </authorList>
    </citation>
    <scope>NUCLEOTIDE SEQUENCE</scope>
    <source>
        <strain evidence="8">DSM 4395</strain>
    </source>
</reference>
<dbReference type="PANTHER" id="PTHR34857:SF2">
    <property type="entry name" value="SLL0384 PROTEIN"/>
    <property type="match status" value="1"/>
</dbReference>
<evidence type="ECO:0000256" key="4">
    <source>
        <dbReference type="ARBA" id="ARBA00022692"/>
    </source>
</evidence>
<sequence length="261" mass="28265">MLAEHGDRLAGFDPRARLILAALLALTVVSLQTSSAGSIALLAAGAIARLGGVSPQRLRYLLPLELLMLVLLLTLPFSVPGTPLLTFGPLVASREGGLLALLILFKANAVVLILFGLVGSLGAGAAVHALARLGLPSKLCQMLLLTLRQIDLVGDEYARMRLAMRARAFVPRSDRHSWRALGWLIGMLLVRSLARARRVADAMRCRGFDGQLRLPQRLRWRRRDTLLLLGALPLLAGLLLLDRWGWGGWTGWAESRLAGGV</sequence>
<comment type="subcellular location">
    <subcellularLocation>
        <location evidence="1">Cell membrane</location>
        <topology evidence="1">Multi-pass membrane protein</topology>
    </subcellularLocation>
</comment>
<proteinExistence type="inferred from homology"/>
<comment type="caution">
    <text evidence="8">The sequence shown here is derived from an EMBL/GenBank/DDBJ whole genome shotgun (WGS) entry which is preliminary data.</text>
</comment>
<dbReference type="Proteomes" id="UP001296967">
    <property type="component" value="Unassembled WGS sequence"/>
</dbReference>
<dbReference type="InterPro" id="IPR012809">
    <property type="entry name" value="ECF_CbiQ"/>
</dbReference>
<evidence type="ECO:0000256" key="2">
    <source>
        <dbReference type="ARBA" id="ARBA00008564"/>
    </source>
</evidence>
<gene>
    <name evidence="8" type="ORF">CCR82_16505</name>
</gene>
<evidence type="ECO:0000256" key="1">
    <source>
        <dbReference type="ARBA" id="ARBA00004651"/>
    </source>
</evidence>
<dbReference type="InterPro" id="IPR051611">
    <property type="entry name" value="ECF_transporter_component"/>
</dbReference>
<comment type="similarity">
    <text evidence="2">Belongs to the CbiQ family.</text>
</comment>
<keyword evidence="4 7" id="KW-0812">Transmembrane</keyword>
<dbReference type="NCBIfam" id="TIGR02454">
    <property type="entry name" value="ECF_T_CbiQ"/>
    <property type="match status" value="1"/>
</dbReference>
<dbReference type="GO" id="GO:0006824">
    <property type="term" value="P:cobalt ion transport"/>
    <property type="evidence" value="ECO:0007669"/>
    <property type="project" value="InterPro"/>
</dbReference>
<organism evidence="8 9">
    <name type="scientific">Halochromatium salexigens</name>
    <name type="common">Chromatium salexigens</name>
    <dbReference type="NCBI Taxonomy" id="49447"/>
    <lineage>
        <taxon>Bacteria</taxon>
        <taxon>Pseudomonadati</taxon>
        <taxon>Pseudomonadota</taxon>
        <taxon>Gammaproteobacteria</taxon>
        <taxon>Chromatiales</taxon>
        <taxon>Chromatiaceae</taxon>
        <taxon>Halochromatium</taxon>
    </lineage>
</organism>
<keyword evidence="9" id="KW-1185">Reference proteome</keyword>
<dbReference type="EMBL" id="NHSF01000076">
    <property type="protein sequence ID" value="MBK5932091.1"/>
    <property type="molecule type" value="Genomic_DNA"/>
</dbReference>
<dbReference type="InterPro" id="IPR003339">
    <property type="entry name" value="ABC/ECF_trnsptr_transmembrane"/>
</dbReference>
<evidence type="ECO:0000256" key="3">
    <source>
        <dbReference type="ARBA" id="ARBA00022475"/>
    </source>
</evidence>
<evidence type="ECO:0000256" key="7">
    <source>
        <dbReference type="SAM" id="Phobius"/>
    </source>
</evidence>
<protein>
    <submittedName>
        <fullName evidence="8">Cobalt ECF transporter T component CbiQ</fullName>
    </submittedName>
</protein>
<evidence type="ECO:0000313" key="8">
    <source>
        <dbReference type="EMBL" id="MBK5932091.1"/>
    </source>
</evidence>
<name>A0AAJ0UIT3_HALSE</name>
<dbReference type="CDD" id="cd16914">
    <property type="entry name" value="EcfT"/>
    <property type="match status" value="1"/>
</dbReference>
<keyword evidence="3" id="KW-1003">Cell membrane</keyword>
<evidence type="ECO:0000256" key="6">
    <source>
        <dbReference type="ARBA" id="ARBA00023136"/>
    </source>
</evidence>
<feature type="transmembrane region" description="Helical" evidence="7">
    <location>
        <begin position="226"/>
        <end position="246"/>
    </location>
</feature>
<dbReference type="PANTHER" id="PTHR34857">
    <property type="entry name" value="SLL0384 PROTEIN"/>
    <property type="match status" value="1"/>
</dbReference>
<keyword evidence="6 7" id="KW-0472">Membrane</keyword>
<evidence type="ECO:0000256" key="5">
    <source>
        <dbReference type="ARBA" id="ARBA00022989"/>
    </source>
</evidence>
<feature type="transmembrane region" description="Helical" evidence="7">
    <location>
        <begin position="60"/>
        <end position="79"/>
    </location>
</feature>
<dbReference type="GO" id="GO:0043190">
    <property type="term" value="C:ATP-binding cassette (ABC) transporter complex"/>
    <property type="evidence" value="ECO:0007669"/>
    <property type="project" value="InterPro"/>
</dbReference>
<dbReference type="Pfam" id="PF02361">
    <property type="entry name" value="CbiQ"/>
    <property type="match status" value="1"/>
</dbReference>
<reference evidence="8" key="1">
    <citation type="submission" date="2017-05" db="EMBL/GenBank/DDBJ databases">
        <authorList>
            <person name="Imhoff J.F."/>
            <person name="Rahn T."/>
            <person name="Kuenzel S."/>
            <person name="Neulinger S.C."/>
        </authorList>
    </citation>
    <scope>NUCLEOTIDE SEQUENCE</scope>
    <source>
        <strain evidence="8">DSM 4395</strain>
    </source>
</reference>
<feature type="transmembrane region" description="Helical" evidence="7">
    <location>
        <begin position="20"/>
        <end position="48"/>
    </location>
</feature>
<keyword evidence="5 7" id="KW-1133">Transmembrane helix</keyword>